<dbReference type="InterPro" id="IPR011047">
    <property type="entry name" value="Quinoprotein_ADH-like_sf"/>
</dbReference>
<dbReference type="HOGENOM" id="CLU_2370802_0_0_5"/>
<dbReference type="Proteomes" id="UP000031368">
    <property type="component" value="Plasmid pRgalR602c"/>
</dbReference>
<evidence type="ECO:0000313" key="2">
    <source>
        <dbReference type="Proteomes" id="UP000031368"/>
    </source>
</evidence>
<dbReference type="SUPFAM" id="SSF50998">
    <property type="entry name" value="Quinoprotein alcohol dehydrogenase-like"/>
    <property type="match status" value="1"/>
</dbReference>
<geneLocation type="plasmid" evidence="1 2">
    <name>pRgalR602c</name>
</geneLocation>
<name>A0A0B4XE09_9HYPH</name>
<keyword evidence="1" id="KW-0614">Plasmid</keyword>
<protein>
    <submittedName>
        <fullName evidence="1">Cytochrome-c family domain-containing protein</fullName>
    </submittedName>
</protein>
<dbReference type="KEGG" id="rga:RGR602_PC00927"/>
<organism evidence="1 2">
    <name type="scientific">Rhizobium gallicum bv. gallicum R602sp</name>
    <dbReference type="NCBI Taxonomy" id="1041138"/>
    <lineage>
        <taxon>Bacteria</taxon>
        <taxon>Pseudomonadati</taxon>
        <taxon>Pseudomonadota</taxon>
        <taxon>Alphaproteobacteria</taxon>
        <taxon>Hyphomicrobiales</taxon>
        <taxon>Rhizobiaceae</taxon>
        <taxon>Rhizobium/Agrobacterium group</taxon>
        <taxon>Rhizobium</taxon>
    </lineage>
</organism>
<evidence type="ECO:0000313" key="1">
    <source>
        <dbReference type="EMBL" id="AJD44960.1"/>
    </source>
</evidence>
<dbReference type="EMBL" id="CP006880">
    <property type="protein sequence ID" value="AJD44960.1"/>
    <property type="molecule type" value="Genomic_DNA"/>
</dbReference>
<proteinExistence type="predicted"/>
<accession>A0A0B4XE09</accession>
<gene>
    <name evidence="1" type="ORF">RGR602_PC00927</name>
</gene>
<dbReference type="AlphaFoldDB" id="A0A0B4XE09"/>
<keyword evidence="2" id="KW-1185">Reference proteome</keyword>
<reference evidence="1 2" key="1">
    <citation type="submission" date="2013-11" db="EMBL/GenBank/DDBJ databases">
        <title>Complete genome sequence of Rhizobium gallicum bv. gallicum R602.</title>
        <authorList>
            <person name="Bustos P."/>
            <person name="Santamaria R.I."/>
            <person name="Lozano L."/>
            <person name="Acosta J.L."/>
            <person name="Ormeno-Orrillo E."/>
            <person name="Rogel M.A."/>
            <person name="Romero D."/>
            <person name="Cevallos M.A."/>
            <person name="Martinez-Romero E."/>
            <person name="Gonzalez V."/>
        </authorList>
    </citation>
    <scope>NUCLEOTIDE SEQUENCE [LARGE SCALE GENOMIC DNA]</scope>
    <source>
        <strain evidence="1 2">R602</strain>
        <plasmid evidence="1 2">pRgalR602c</plasmid>
    </source>
</reference>
<dbReference type="RefSeq" id="WP_133938326.1">
    <property type="nucleotide sequence ID" value="NZ_CP006880.1"/>
</dbReference>
<sequence>MSAWSALVVSRGRVIGDVMYVHTPFPNTVYALDLNEGKENVMPAFGENKNVYRNLDDLSAYLCARAVGDAPRGCPPKKADRLQAAKDHEANCIGG</sequence>